<evidence type="ECO:0000313" key="3">
    <source>
        <dbReference type="EMBL" id="MEM0544144.1"/>
    </source>
</evidence>
<evidence type="ECO:0000259" key="2">
    <source>
        <dbReference type="Pfam" id="PF18766"/>
    </source>
</evidence>
<dbReference type="InterPro" id="IPR040980">
    <property type="entry name" value="SWI2_SNF2"/>
</dbReference>
<gene>
    <name evidence="3" type="ORF">WFZ85_16280</name>
</gene>
<reference evidence="3 4" key="1">
    <citation type="submission" date="2024-03" db="EMBL/GenBank/DDBJ databases">
        <title>Two novel species of the genus Flavobacterium exhibiting potentially degradation of complex polysaccharides.</title>
        <authorList>
            <person name="Lian X."/>
        </authorList>
    </citation>
    <scope>NUCLEOTIDE SEQUENCE [LARGE SCALE GENOMIC DNA]</scope>
    <source>
        <strain evidence="4">j3</strain>
    </source>
</reference>
<dbReference type="PANTHER" id="PTHR30195:SF15">
    <property type="entry name" value="TYPE I RESTRICTION ENZYME HINDI ENDONUCLEASE SUBUNIT"/>
    <property type="match status" value="1"/>
</dbReference>
<name>A0ABU9NB61_9FLAO</name>
<protein>
    <recommendedName>
        <fullName evidence="2">SWI2/SNF2 ATPase domain-containing protein</fullName>
    </recommendedName>
</protein>
<dbReference type="RefSeq" id="WP_342697283.1">
    <property type="nucleotide sequence ID" value="NZ_JBCGDO010000142.1"/>
</dbReference>
<feature type="non-terminal residue" evidence="3">
    <location>
        <position position="95"/>
    </location>
</feature>
<evidence type="ECO:0000256" key="1">
    <source>
        <dbReference type="ARBA" id="ARBA00022747"/>
    </source>
</evidence>
<organism evidence="3 4">
    <name type="scientific">Flavobacterium aureirubrum</name>
    <dbReference type="NCBI Taxonomy" id="3133147"/>
    <lineage>
        <taxon>Bacteria</taxon>
        <taxon>Pseudomonadati</taxon>
        <taxon>Bacteroidota</taxon>
        <taxon>Flavobacteriia</taxon>
        <taxon>Flavobacteriales</taxon>
        <taxon>Flavobacteriaceae</taxon>
        <taxon>Flavobacterium</taxon>
    </lineage>
</organism>
<accession>A0ABU9NB61</accession>
<keyword evidence="4" id="KW-1185">Reference proteome</keyword>
<evidence type="ECO:0000313" key="4">
    <source>
        <dbReference type="Proteomes" id="UP001460072"/>
    </source>
</evidence>
<dbReference type="EMBL" id="JBCGDO010000142">
    <property type="protein sequence ID" value="MEM0544144.1"/>
    <property type="molecule type" value="Genomic_DNA"/>
</dbReference>
<dbReference type="Proteomes" id="UP001460072">
    <property type="component" value="Unassembled WGS sequence"/>
</dbReference>
<feature type="non-terminal residue" evidence="3">
    <location>
        <position position="1"/>
    </location>
</feature>
<dbReference type="Gene3D" id="3.40.50.300">
    <property type="entry name" value="P-loop containing nucleotide triphosphate hydrolases"/>
    <property type="match status" value="1"/>
</dbReference>
<proteinExistence type="predicted"/>
<dbReference type="PANTHER" id="PTHR30195">
    <property type="entry name" value="TYPE I SITE-SPECIFIC DEOXYRIBONUCLEASE PROTEIN SUBUNIT M AND R"/>
    <property type="match status" value="1"/>
</dbReference>
<sequence length="95" mass="10553">EFDKLKKEKSLLNLIAEPGDAVITTLIHKFKAEVDASVTPFLSSEIFVLVDEGHRSQYGSFNVRMQQVFPIACFIAFTGTPLMKKEKSTANKFGG</sequence>
<keyword evidence="1" id="KW-0680">Restriction system</keyword>
<dbReference type="Pfam" id="PF18766">
    <property type="entry name" value="SWI2_SNF2"/>
    <property type="match status" value="1"/>
</dbReference>
<dbReference type="InterPro" id="IPR027417">
    <property type="entry name" value="P-loop_NTPase"/>
</dbReference>
<dbReference type="InterPro" id="IPR051268">
    <property type="entry name" value="Type-I_R_enzyme_R_subunit"/>
</dbReference>
<feature type="domain" description="SWI2/SNF2 ATPase" evidence="2">
    <location>
        <begin position="4"/>
        <end position="94"/>
    </location>
</feature>
<comment type="caution">
    <text evidence="3">The sequence shown here is derived from an EMBL/GenBank/DDBJ whole genome shotgun (WGS) entry which is preliminary data.</text>
</comment>
<dbReference type="SUPFAM" id="SSF52540">
    <property type="entry name" value="P-loop containing nucleoside triphosphate hydrolases"/>
    <property type="match status" value="1"/>
</dbReference>